<dbReference type="AlphaFoldDB" id="A0A0F9HFF0"/>
<comment type="caution">
    <text evidence="1">The sequence shown here is derived from an EMBL/GenBank/DDBJ whole genome shotgun (WGS) entry which is preliminary data.</text>
</comment>
<evidence type="ECO:0000313" key="1">
    <source>
        <dbReference type="EMBL" id="KKM13857.1"/>
    </source>
</evidence>
<sequence>MKDLQFILFCQKIKRGQVLFFAFTHTHINAIYTNVLLRGRPRSFYKWAGERGNLILMIGDIYDAFILAV</sequence>
<name>A0A0F9HFF0_9ZZZZ</name>
<dbReference type="EMBL" id="LAZR01015281">
    <property type="protein sequence ID" value="KKM13857.1"/>
    <property type="molecule type" value="Genomic_DNA"/>
</dbReference>
<reference evidence="1" key="1">
    <citation type="journal article" date="2015" name="Nature">
        <title>Complex archaea that bridge the gap between prokaryotes and eukaryotes.</title>
        <authorList>
            <person name="Spang A."/>
            <person name="Saw J.H."/>
            <person name="Jorgensen S.L."/>
            <person name="Zaremba-Niedzwiedzka K."/>
            <person name="Martijn J."/>
            <person name="Lind A.E."/>
            <person name="van Eijk R."/>
            <person name="Schleper C."/>
            <person name="Guy L."/>
            <person name="Ettema T.J."/>
        </authorList>
    </citation>
    <scope>NUCLEOTIDE SEQUENCE</scope>
</reference>
<accession>A0A0F9HFF0</accession>
<protein>
    <submittedName>
        <fullName evidence="1">Uncharacterized protein</fullName>
    </submittedName>
</protein>
<proteinExistence type="predicted"/>
<gene>
    <name evidence="1" type="ORF">LCGC14_1712000</name>
</gene>
<feature type="non-terminal residue" evidence="1">
    <location>
        <position position="69"/>
    </location>
</feature>
<organism evidence="1">
    <name type="scientific">marine sediment metagenome</name>
    <dbReference type="NCBI Taxonomy" id="412755"/>
    <lineage>
        <taxon>unclassified sequences</taxon>
        <taxon>metagenomes</taxon>
        <taxon>ecological metagenomes</taxon>
    </lineage>
</organism>